<evidence type="ECO:0000313" key="3">
    <source>
        <dbReference type="EMBL" id="PUZ29873.1"/>
    </source>
</evidence>
<proteinExistence type="predicted"/>
<evidence type="ECO:0000259" key="1">
    <source>
        <dbReference type="Pfam" id="PF04542"/>
    </source>
</evidence>
<dbReference type="GO" id="GO:0006352">
    <property type="term" value="P:DNA-templated transcription initiation"/>
    <property type="evidence" value="ECO:0007669"/>
    <property type="project" value="InterPro"/>
</dbReference>
<feature type="domain" description="DUF6596" evidence="2">
    <location>
        <begin position="183"/>
        <end position="284"/>
    </location>
</feature>
<protein>
    <submittedName>
        <fullName evidence="3">RNA polymerase subunit sigma</fullName>
    </submittedName>
</protein>
<dbReference type="Proteomes" id="UP000244450">
    <property type="component" value="Unassembled WGS sequence"/>
</dbReference>
<dbReference type="SUPFAM" id="SSF88659">
    <property type="entry name" value="Sigma3 and sigma4 domains of RNA polymerase sigma factors"/>
    <property type="match status" value="1"/>
</dbReference>
<dbReference type="Pfam" id="PF04542">
    <property type="entry name" value="Sigma70_r2"/>
    <property type="match status" value="1"/>
</dbReference>
<feature type="domain" description="RNA polymerase sigma-70 region 2" evidence="1">
    <location>
        <begin position="14"/>
        <end position="78"/>
    </location>
</feature>
<dbReference type="InterPro" id="IPR013325">
    <property type="entry name" value="RNA_pol_sigma_r2"/>
</dbReference>
<organism evidence="3 4">
    <name type="scientific">Chitinophaga parva</name>
    <dbReference type="NCBI Taxonomy" id="2169414"/>
    <lineage>
        <taxon>Bacteria</taxon>
        <taxon>Pseudomonadati</taxon>
        <taxon>Bacteroidota</taxon>
        <taxon>Chitinophagia</taxon>
        <taxon>Chitinophagales</taxon>
        <taxon>Chitinophagaceae</taxon>
        <taxon>Chitinophaga</taxon>
    </lineage>
</organism>
<sequence>MENKSLLPHLFRTEYSKITAVLCKRFGLAHMEIAEDIASDTFLQASESWPQQGLPENPAAWLYTVAKHKTLNYLRRNRLFAEKISPALRQQQAGDVFEIDLSGPNIADSQLQMMFAVCHPCIPPEAQVGLALRVLCGFGIEEIADAFLSNKETINKRLFRAREKLRTENVGMECPPPELLTARLSRVLTTLYLLFNKGYYSAHQNGAIRRDLCGEAMRLTHLLVQHGPTDLPPVNALLALMSFQTSRFDARFDDMGHAVRYDDQDESLWDMKLIAQGHYFMERASRGTELSRYHLEAGIAYWHTIKANTTEKWENVLQLYNRLLILEYSPIAALNRTYALSKTAGPEAAIAEAEKLGLEGSLGYHSLLGELYMTVQVQQARHHLEKALSLATAAGDKALLTKKIASLSA</sequence>
<dbReference type="GO" id="GO:0003700">
    <property type="term" value="F:DNA-binding transcription factor activity"/>
    <property type="evidence" value="ECO:0007669"/>
    <property type="project" value="InterPro"/>
</dbReference>
<dbReference type="InterPro" id="IPR036388">
    <property type="entry name" value="WH-like_DNA-bd_sf"/>
</dbReference>
<name>A0A2T7BQD2_9BACT</name>
<dbReference type="Gene3D" id="1.10.10.10">
    <property type="entry name" value="Winged helix-like DNA-binding domain superfamily/Winged helix DNA-binding domain"/>
    <property type="match status" value="1"/>
</dbReference>
<dbReference type="InterPro" id="IPR046531">
    <property type="entry name" value="DUF6596"/>
</dbReference>
<dbReference type="AlphaFoldDB" id="A0A2T7BQD2"/>
<dbReference type="InterPro" id="IPR013324">
    <property type="entry name" value="RNA_pol_sigma_r3/r4-like"/>
</dbReference>
<comment type="caution">
    <text evidence="3">The sequence shown here is derived from an EMBL/GenBank/DDBJ whole genome shotgun (WGS) entry which is preliminary data.</text>
</comment>
<dbReference type="Pfam" id="PF20239">
    <property type="entry name" value="DUF6596"/>
    <property type="match status" value="1"/>
</dbReference>
<dbReference type="SUPFAM" id="SSF88946">
    <property type="entry name" value="Sigma2 domain of RNA polymerase sigma factors"/>
    <property type="match status" value="1"/>
</dbReference>
<accession>A0A2T7BQD2</accession>
<reference evidence="3 4" key="1">
    <citation type="submission" date="2018-04" db="EMBL/GenBank/DDBJ databases">
        <title>Chitinophaga fuyangensis sp. nov., isolated from soil in a chemical factory.</title>
        <authorList>
            <person name="Chen K."/>
        </authorList>
    </citation>
    <scope>NUCLEOTIDE SEQUENCE [LARGE SCALE GENOMIC DNA]</scope>
    <source>
        <strain evidence="3 4">LY-1</strain>
    </source>
</reference>
<dbReference type="PANTHER" id="PTHR47756">
    <property type="entry name" value="BLL6612 PROTEIN-RELATED"/>
    <property type="match status" value="1"/>
</dbReference>
<dbReference type="OrthoDB" id="9780299at2"/>
<keyword evidence="4" id="KW-1185">Reference proteome</keyword>
<dbReference type="EMBL" id="QCYK01000001">
    <property type="protein sequence ID" value="PUZ29873.1"/>
    <property type="molecule type" value="Genomic_DNA"/>
</dbReference>
<gene>
    <name evidence="3" type="ORF">DCC81_07750</name>
</gene>
<evidence type="ECO:0000313" key="4">
    <source>
        <dbReference type="Proteomes" id="UP000244450"/>
    </source>
</evidence>
<dbReference type="PANTHER" id="PTHR47756:SF2">
    <property type="entry name" value="BLL6612 PROTEIN"/>
    <property type="match status" value="1"/>
</dbReference>
<dbReference type="InterPro" id="IPR007627">
    <property type="entry name" value="RNA_pol_sigma70_r2"/>
</dbReference>
<evidence type="ECO:0000259" key="2">
    <source>
        <dbReference type="Pfam" id="PF20239"/>
    </source>
</evidence>
<dbReference type="Gene3D" id="1.10.1740.10">
    <property type="match status" value="1"/>
</dbReference>